<feature type="coiled-coil region" evidence="1">
    <location>
        <begin position="511"/>
        <end position="545"/>
    </location>
</feature>
<organism evidence="3 4">
    <name type="scientific">Henosepilachna vigintioctopunctata</name>
    <dbReference type="NCBI Taxonomy" id="420089"/>
    <lineage>
        <taxon>Eukaryota</taxon>
        <taxon>Metazoa</taxon>
        <taxon>Ecdysozoa</taxon>
        <taxon>Arthropoda</taxon>
        <taxon>Hexapoda</taxon>
        <taxon>Insecta</taxon>
        <taxon>Pterygota</taxon>
        <taxon>Neoptera</taxon>
        <taxon>Endopterygota</taxon>
        <taxon>Coleoptera</taxon>
        <taxon>Polyphaga</taxon>
        <taxon>Cucujiformia</taxon>
        <taxon>Coccinelloidea</taxon>
        <taxon>Coccinellidae</taxon>
        <taxon>Epilachninae</taxon>
        <taxon>Epilachnini</taxon>
        <taxon>Henosepilachna</taxon>
    </lineage>
</organism>
<dbReference type="EMBL" id="JARQZJ010000135">
    <property type="protein sequence ID" value="KAK9892469.1"/>
    <property type="molecule type" value="Genomic_DNA"/>
</dbReference>
<keyword evidence="1" id="KW-0175">Coiled coil</keyword>
<feature type="coiled-coil region" evidence="1">
    <location>
        <begin position="345"/>
        <end position="389"/>
    </location>
</feature>
<feature type="region of interest" description="Disordered" evidence="2">
    <location>
        <begin position="181"/>
        <end position="247"/>
    </location>
</feature>
<feature type="region of interest" description="Disordered" evidence="2">
    <location>
        <begin position="303"/>
        <end position="326"/>
    </location>
</feature>
<proteinExistence type="predicted"/>
<evidence type="ECO:0000256" key="1">
    <source>
        <dbReference type="SAM" id="Coils"/>
    </source>
</evidence>
<evidence type="ECO:0000313" key="4">
    <source>
        <dbReference type="Proteomes" id="UP001431783"/>
    </source>
</evidence>
<evidence type="ECO:0000313" key="3">
    <source>
        <dbReference type="EMBL" id="KAK9892469.1"/>
    </source>
</evidence>
<comment type="caution">
    <text evidence="3">The sequence shown here is derived from an EMBL/GenBank/DDBJ whole genome shotgun (WGS) entry which is preliminary data.</text>
</comment>
<feature type="compositionally biased region" description="Basic residues" evidence="2">
    <location>
        <begin position="230"/>
        <end position="239"/>
    </location>
</feature>
<name>A0AAW1VJ07_9CUCU</name>
<reference evidence="3 4" key="1">
    <citation type="submission" date="2023-03" db="EMBL/GenBank/DDBJ databases">
        <title>Genome insight into feeding habits of ladybird beetles.</title>
        <authorList>
            <person name="Li H.-S."/>
            <person name="Huang Y.-H."/>
            <person name="Pang H."/>
        </authorList>
    </citation>
    <scope>NUCLEOTIDE SEQUENCE [LARGE SCALE GENOMIC DNA]</scope>
    <source>
        <strain evidence="3">SYSU_2023b</strain>
        <tissue evidence="3">Whole body</tissue>
    </source>
</reference>
<keyword evidence="4" id="KW-1185">Reference proteome</keyword>
<sequence length="630" mass="72465">MIDYFKKKMLLNKKITVKEEVQLPNIETNSDEEISSVGFGFNRGIENKVKSTFLSYIKENNHNQNGIEAGEPKDLKTIELPAKNNLKRKPESELSLAFTPLKKKFKNFESLNSLQDDEKIETTPKNKCKKKKVKSEYLDKNGTEITLDKSEKYGMANPGFDPVSNAIAIKKHFLDAIKEENENLQNESPKKKPLNDEEIEEIPLKRKKKSLEHKDNMEKNKEFHLEKNKSEKKKKSKAKKGIDNSCFEDLPEDSSFLNSGDHCQSVESVKTFNIKSSKKSKKVKKEIMQSYIENSAFHENIKTSADEVEYPNSEKKNNKKKNKMETEEYECSSSTFNEDKKKIKKKKLDNCYENYKENIQTIQDNDECLQNFQQKASKTKKKKEKYGANENPCFNPNDSIEGTEQYTSLYEVKRKKKTVNLGIDNAGLNISSSTPEKCEAKQVKLPLQLEMPIMDEIILNVVDAPILKKTEECTPVQKRKSVRFSEVNQSIFMNKADSPADLLRNGSGFHNEAYDELGNRMEENIDSLSKQLDDFQAEVENDINQAKFEVMVGEMGDPHGENEILPDGDVKLKFKYANFGKIPPWLKKNGNVNARTSYRHLIKGDIILGFKNTNLHEIEGYDHIKKLDRK</sequence>
<dbReference type="AlphaFoldDB" id="A0AAW1VJ07"/>
<evidence type="ECO:0000256" key="2">
    <source>
        <dbReference type="SAM" id="MobiDB-lite"/>
    </source>
</evidence>
<gene>
    <name evidence="3" type="ORF">WA026_020460</name>
</gene>
<protein>
    <submittedName>
        <fullName evidence="3">Uncharacterized protein</fullName>
    </submittedName>
</protein>
<accession>A0AAW1VJ07</accession>
<feature type="compositionally biased region" description="Basic and acidic residues" evidence="2">
    <location>
        <begin position="212"/>
        <end position="229"/>
    </location>
</feature>
<dbReference type="Proteomes" id="UP001431783">
    <property type="component" value="Unassembled WGS sequence"/>
</dbReference>